<evidence type="ECO:0000256" key="10">
    <source>
        <dbReference type="ARBA" id="ARBA00030609"/>
    </source>
</evidence>
<evidence type="ECO:0000256" key="3">
    <source>
        <dbReference type="ARBA" id="ARBA00011140"/>
    </source>
</evidence>
<dbReference type="GeneTree" id="ENSGT00390000003924"/>
<dbReference type="Ensembl" id="ENSEBUT00000005076.1">
    <property type="protein sequence ID" value="ENSEBUP00000004637.1"/>
    <property type="gene ID" value="ENSEBUG00000003242.1"/>
</dbReference>
<proteinExistence type="inferred from homology"/>
<dbReference type="GO" id="GO:0140932">
    <property type="term" value="F:5'-(N(7)-methyl 5'-triphosphoguanosine)-[mRNA] diphosphatase activity"/>
    <property type="evidence" value="ECO:0007669"/>
    <property type="project" value="UniProtKB-EC"/>
</dbReference>
<evidence type="ECO:0000256" key="2">
    <source>
        <dbReference type="ARBA" id="ARBA00010208"/>
    </source>
</evidence>
<dbReference type="FunFam" id="3.30.428.10:FF:000006">
    <property type="entry name" value="m7GpppX diphosphatase"/>
    <property type="match status" value="1"/>
</dbReference>
<evidence type="ECO:0000256" key="1">
    <source>
        <dbReference type="ARBA" id="ARBA00004123"/>
    </source>
</evidence>
<evidence type="ECO:0000256" key="14">
    <source>
        <dbReference type="ARBA" id="ARBA00048222"/>
    </source>
</evidence>
<evidence type="ECO:0000256" key="7">
    <source>
        <dbReference type="ARBA" id="ARBA00023242"/>
    </source>
</evidence>
<feature type="binding site" evidence="16">
    <location>
        <position position="99"/>
    </location>
    <ligand>
        <name>substrate</name>
    </ligand>
</feature>
<evidence type="ECO:0000256" key="9">
    <source>
        <dbReference type="ARBA" id="ARBA00030042"/>
    </source>
</evidence>
<feature type="binding site" evidence="16">
    <location>
        <position position="131"/>
    </location>
    <ligand>
        <name>substrate</name>
    </ligand>
</feature>
<dbReference type="Proteomes" id="UP000694388">
    <property type="component" value="Unplaced"/>
</dbReference>
<protein>
    <recommendedName>
        <fullName evidence="5">m7GpppX diphosphatase</fullName>
        <ecNumber evidence="4">3.6.1.59</ecNumber>
    </recommendedName>
    <alternativeName>
        <fullName evidence="13">DCS-1</fullName>
    </alternativeName>
    <alternativeName>
        <fullName evidence="10">Decapping scavenger enzyme</fullName>
    </alternativeName>
    <alternativeName>
        <fullName evidence="11">Hint-related 7meGMP-directed hydrolase</fullName>
    </alternativeName>
    <alternativeName>
        <fullName evidence="9">Histidine triad nucleotide-binding protein 5</fullName>
    </alternativeName>
    <alternativeName>
        <fullName evidence="12">Histidine triad protein member 5</fullName>
    </alternativeName>
    <alternativeName>
        <fullName evidence="8">Scavenger mRNA-decapping enzyme DcpS</fullName>
    </alternativeName>
</protein>
<evidence type="ECO:0000256" key="5">
    <source>
        <dbReference type="ARBA" id="ARBA00015636"/>
    </source>
</evidence>
<dbReference type="GO" id="GO:0005634">
    <property type="term" value="C:nucleus"/>
    <property type="evidence" value="ECO:0007669"/>
    <property type="project" value="UniProtKB-SubCell"/>
</dbReference>
<dbReference type="PANTHER" id="PTHR12978">
    <property type="entry name" value="HISTIDINE TRIAD HIT PROTEIN MEMBER"/>
    <property type="match status" value="1"/>
</dbReference>
<feature type="active site" description="Nucleophile" evidence="15">
    <location>
        <position position="201"/>
    </location>
</feature>
<feature type="binding site" evidence="16">
    <location>
        <begin position="192"/>
        <end position="203"/>
    </location>
    <ligand>
        <name>substrate</name>
    </ligand>
</feature>
<dbReference type="GO" id="GO:0000340">
    <property type="term" value="F:RNA 7-methylguanosine cap binding"/>
    <property type="evidence" value="ECO:0007669"/>
    <property type="project" value="TreeGrafter"/>
</dbReference>
<dbReference type="AlphaFoldDB" id="A0A8C4PXY7"/>
<dbReference type="Pfam" id="PF05652">
    <property type="entry name" value="DcpS"/>
    <property type="match status" value="1"/>
</dbReference>
<name>A0A8C4PXY7_EPTBU</name>
<dbReference type="GO" id="GO:0000932">
    <property type="term" value="C:P-body"/>
    <property type="evidence" value="ECO:0007669"/>
    <property type="project" value="TreeGrafter"/>
</dbReference>
<evidence type="ECO:0000256" key="8">
    <source>
        <dbReference type="ARBA" id="ARBA00029885"/>
    </source>
</evidence>
<feature type="binding site" evidence="16">
    <location>
        <position position="129"/>
    </location>
    <ligand>
        <name>substrate</name>
    </ligand>
</feature>
<dbReference type="InterPro" id="IPR036265">
    <property type="entry name" value="HIT-like_sf"/>
</dbReference>
<accession>A0A8C4PXY7</accession>
<evidence type="ECO:0000256" key="11">
    <source>
        <dbReference type="ARBA" id="ARBA00030789"/>
    </source>
</evidence>
<dbReference type="InterPro" id="IPR008594">
    <property type="entry name" value="DcpS/DCS2"/>
</dbReference>
<dbReference type="SUPFAM" id="SSF54197">
    <property type="entry name" value="HIT-like"/>
    <property type="match status" value="1"/>
</dbReference>
<evidence type="ECO:0000256" key="4">
    <source>
        <dbReference type="ARBA" id="ARBA00012520"/>
    </source>
</evidence>
<dbReference type="EC" id="3.6.1.59" evidence="4"/>
<dbReference type="PANTHER" id="PTHR12978:SF0">
    <property type="entry name" value="M7GPPPX DIPHOSPHATASE"/>
    <property type="match status" value="1"/>
</dbReference>
<keyword evidence="7" id="KW-0539">Nucleus</keyword>
<feature type="binding site" evidence="16">
    <location>
        <position position="109"/>
    </location>
    <ligand>
        <name>substrate</name>
    </ligand>
</feature>
<comment type="subunit">
    <text evidence="3">Homodimer. Associates with components of the exosome multienzyme ribonuclease complex, such as EXOSC3 and EXOSC4. Interacts with NDOR1.</text>
</comment>
<dbReference type="PIRSF" id="PIRSF028973">
    <property type="entry name" value="Scavenger_mRNA_decap_enz"/>
    <property type="match status" value="1"/>
</dbReference>
<evidence type="ECO:0000256" key="6">
    <source>
        <dbReference type="ARBA" id="ARBA00022801"/>
    </source>
</evidence>
<dbReference type="Gene3D" id="3.30.428.10">
    <property type="entry name" value="HIT-like"/>
    <property type="match status" value="1"/>
</dbReference>
<dbReference type="Gene3D" id="3.30.200.40">
    <property type="entry name" value="Scavenger mRNA decapping enzyme, N-terminal domain"/>
    <property type="match status" value="1"/>
</dbReference>
<dbReference type="Ensembl" id="ENSEBUT00000005086.1">
    <property type="protein sequence ID" value="ENSEBUP00000004648.1"/>
    <property type="gene ID" value="ENSEBUG00000003242.1"/>
</dbReference>
<dbReference type="GO" id="GO:0000290">
    <property type="term" value="P:deadenylation-dependent decapping of nuclear-transcribed mRNA"/>
    <property type="evidence" value="ECO:0007669"/>
    <property type="project" value="InterPro"/>
</dbReference>
<keyword evidence="6" id="KW-0378">Hydrolase</keyword>
<evidence type="ECO:0000256" key="12">
    <source>
        <dbReference type="ARBA" id="ARBA00030830"/>
    </source>
</evidence>
<comment type="subcellular location">
    <subcellularLocation>
        <location evidence="1">Nucleus</location>
    </subcellularLocation>
</comment>
<dbReference type="InterPro" id="IPR011145">
    <property type="entry name" value="Scavenger_mRNA_decap_enz_N"/>
</dbReference>
<dbReference type="OMA" id="RAYFHYQ"/>
<evidence type="ECO:0000313" key="17">
    <source>
        <dbReference type="Ensembl" id="ENSEBUP00000004645.1"/>
    </source>
</evidence>
<dbReference type="Pfam" id="PF11969">
    <property type="entry name" value="DcpS_C"/>
    <property type="match status" value="1"/>
</dbReference>
<evidence type="ECO:0000256" key="15">
    <source>
        <dbReference type="PIRSR" id="PIRSR028973-1"/>
    </source>
</evidence>
<reference evidence="17" key="1">
    <citation type="submission" date="2025-05" db="UniProtKB">
        <authorList>
            <consortium name="Ensembl"/>
        </authorList>
    </citation>
    <scope>IDENTIFICATION</scope>
</reference>
<sequence length="261" mass="30127">MDNAVLILEKTSFDNSDLDTVLGDATTFRLQLKNDIYHSYLTRPPPDVNEVKATLVCPATAKHLEKYTQQEMFLVTETEQDYRDITLPFLLESQFSLQWVYNILEGRAEQNHVVFDDPDPENGFVLLPDLKWDQKEATQLYLVAICRRRNIKSLRDLTGNHLPLLENVFFQTQAEVLSHFGVPASQLRCYLHYQPSYYHLHVHITHLAADVPGSGVERAHLLTDVIHDLRRDGDVCRTRPLSFPLRSNDELLARFRDAGRL</sequence>
<dbReference type="SUPFAM" id="SSF102860">
    <property type="entry name" value="mRNA decapping enzyme DcpS N-terminal domain"/>
    <property type="match status" value="1"/>
</dbReference>
<evidence type="ECO:0000256" key="13">
    <source>
        <dbReference type="ARBA" id="ARBA00032946"/>
    </source>
</evidence>
<organism evidence="17 18">
    <name type="scientific">Eptatretus burgeri</name>
    <name type="common">Inshore hagfish</name>
    <dbReference type="NCBI Taxonomy" id="7764"/>
    <lineage>
        <taxon>Eukaryota</taxon>
        <taxon>Metazoa</taxon>
        <taxon>Chordata</taxon>
        <taxon>Craniata</taxon>
        <taxon>Vertebrata</taxon>
        <taxon>Cyclostomata</taxon>
        <taxon>Myxini</taxon>
        <taxon>Myxiniformes</taxon>
        <taxon>Myxinidae</taxon>
        <taxon>Eptatretinae</taxon>
        <taxon>Eptatretus</taxon>
    </lineage>
</organism>
<comment type="similarity">
    <text evidence="2">Belongs to the HIT family.</text>
</comment>
<dbReference type="Ensembl" id="ENSEBUT00000005083.1">
    <property type="protein sequence ID" value="ENSEBUP00000004645.1"/>
    <property type="gene ID" value="ENSEBUG00000003242.1"/>
</dbReference>
<keyword evidence="18" id="KW-1185">Reference proteome</keyword>
<evidence type="ECO:0000313" key="18">
    <source>
        <dbReference type="Proteomes" id="UP000694388"/>
    </source>
</evidence>
<comment type="catalytic activity">
    <reaction evidence="14">
        <text>a 5'-end (N(7)-methyl 5'-triphosphoguanosine)-ribonucleoside in mRNA + H2O = N(7)-methyl-GMP + a 5'-end diphospho-ribonucleoside in mRNA + 2 H(+)</text>
        <dbReference type="Rhea" id="RHEA:65388"/>
        <dbReference type="Rhea" id="RHEA-COMP:17165"/>
        <dbReference type="Rhea" id="RHEA-COMP:17167"/>
        <dbReference type="ChEBI" id="CHEBI:15377"/>
        <dbReference type="ChEBI" id="CHEBI:15378"/>
        <dbReference type="ChEBI" id="CHEBI:58285"/>
        <dbReference type="ChEBI" id="CHEBI:156461"/>
        <dbReference type="ChEBI" id="CHEBI:167616"/>
        <dbReference type="EC" id="3.6.1.59"/>
    </reaction>
</comment>
<evidence type="ECO:0000256" key="16">
    <source>
        <dbReference type="PIRSR" id="PIRSR028973-2"/>
    </source>
</evidence>